<evidence type="ECO:0000256" key="8">
    <source>
        <dbReference type="SAM" id="MobiDB-lite"/>
    </source>
</evidence>
<organism evidence="10 11">
    <name type="scientific">Coffea canephora</name>
    <name type="common">Robusta coffee</name>
    <dbReference type="NCBI Taxonomy" id="49390"/>
    <lineage>
        <taxon>Eukaryota</taxon>
        <taxon>Viridiplantae</taxon>
        <taxon>Streptophyta</taxon>
        <taxon>Embryophyta</taxon>
        <taxon>Tracheophyta</taxon>
        <taxon>Spermatophyta</taxon>
        <taxon>Magnoliopsida</taxon>
        <taxon>eudicotyledons</taxon>
        <taxon>Gunneridae</taxon>
        <taxon>Pentapetalae</taxon>
        <taxon>asterids</taxon>
        <taxon>lamiids</taxon>
        <taxon>Gentianales</taxon>
        <taxon>Rubiaceae</taxon>
        <taxon>Ixoroideae</taxon>
        <taxon>Gardenieae complex</taxon>
        <taxon>Bertiereae - Coffeeae clade</taxon>
        <taxon>Coffeeae</taxon>
        <taxon>Coffea</taxon>
    </lineage>
</organism>
<dbReference type="SUPFAM" id="SSF54171">
    <property type="entry name" value="DNA-binding domain"/>
    <property type="match status" value="2"/>
</dbReference>
<accession>A0A068V5Q4</accession>
<feature type="compositionally biased region" description="Polar residues" evidence="8">
    <location>
        <begin position="218"/>
        <end position="228"/>
    </location>
</feature>
<feature type="region of interest" description="Disordered" evidence="8">
    <location>
        <begin position="334"/>
        <end position="354"/>
    </location>
</feature>
<dbReference type="STRING" id="49390.A0A068V5Q4"/>
<evidence type="ECO:0000313" key="11">
    <source>
        <dbReference type="Proteomes" id="UP000295252"/>
    </source>
</evidence>
<sequence length="430" mass="48629">MEFVLMIRHRWTGRFEAHLWDKTTWNAIQTKKGRQIYLGAYDNEEAAARTYDLAALKYWGPGTILNFPLEIYSGELEEMEKLTKEEYLTTLRRRSSGFSRGVSKYRGVARHHHNGRWEARIGRVFGNKYLYLGTYGTQEEAAMAYDLAALEYRGSSAVTNFDISRYADKLKTLQKMHTENPESSTEKQVDEQEDHEEQVQEEKLVAELNVPNIATTKSESQDNLGQHLQQKKPVAEPTVSNVAATEPEQIVMMDPADEHEDHWNLCLDTALNSLPVSDITFEKTAELPNLFTDAGFEASIDFIFDAPFDIDGFIEEDAAGSPAFEIDVDSFLRGEEKEPEATTSPSQSSSSTITSRSSIEDALLENGLLHRAVRRNCRSMVEVLLRYHPDADLIAARCDGAEQVLDALTDNLGLVQLFLVCILLLAEHYF</sequence>
<keyword evidence="4" id="KW-0010">Activator</keyword>
<dbReference type="InParanoid" id="A0A068V5Q4"/>
<keyword evidence="3" id="KW-0238">DNA-binding</keyword>
<feature type="region of interest" description="Disordered" evidence="8">
    <location>
        <begin position="176"/>
        <end position="197"/>
    </location>
</feature>
<keyword evidence="2" id="KW-0805">Transcription regulation</keyword>
<dbReference type="Proteomes" id="UP000295252">
    <property type="component" value="Chromosome IX"/>
</dbReference>
<feature type="domain" description="AP2/ERF" evidence="9">
    <location>
        <begin position="1"/>
        <end position="68"/>
    </location>
</feature>
<dbReference type="Pfam" id="PF00847">
    <property type="entry name" value="AP2"/>
    <property type="match status" value="1"/>
</dbReference>
<dbReference type="AlphaFoldDB" id="A0A068V5Q4"/>
<evidence type="ECO:0000256" key="6">
    <source>
        <dbReference type="ARBA" id="ARBA00023242"/>
    </source>
</evidence>
<evidence type="ECO:0000256" key="3">
    <source>
        <dbReference type="ARBA" id="ARBA00023125"/>
    </source>
</evidence>
<evidence type="ECO:0000259" key="9">
    <source>
        <dbReference type="PROSITE" id="PS51032"/>
    </source>
</evidence>
<dbReference type="InterPro" id="IPR016177">
    <property type="entry name" value="DNA-bd_dom_sf"/>
</dbReference>
<evidence type="ECO:0000256" key="1">
    <source>
        <dbReference type="ARBA" id="ARBA00004123"/>
    </source>
</evidence>
<dbReference type="PROSITE" id="PS51032">
    <property type="entry name" value="AP2_ERF"/>
    <property type="match status" value="2"/>
</dbReference>
<feature type="region of interest" description="Disordered" evidence="8">
    <location>
        <begin position="218"/>
        <end position="240"/>
    </location>
</feature>
<dbReference type="Gramene" id="CDP16001">
    <property type="protein sequence ID" value="CDP16001"/>
    <property type="gene ID" value="GSCOC_T00016945001"/>
</dbReference>
<gene>
    <name evidence="10" type="ORF">GSCOC_T00016945001</name>
</gene>
<protein>
    <recommendedName>
        <fullName evidence="9">AP2/ERF domain-containing protein</fullName>
    </recommendedName>
</protein>
<proteinExistence type="inferred from homology"/>
<dbReference type="FunCoup" id="A0A068V5Q4">
    <property type="interactions" value="328"/>
</dbReference>
<dbReference type="GO" id="GO:0003700">
    <property type="term" value="F:DNA-binding transcription factor activity"/>
    <property type="evidence" value="ECO:0007669"/>
    <property type="project" value="InterPro"/>
</dbReference>
<dbReference type="GO" id="GO:0003677">
    <property type="term" value="F:DNA binding"/>
    <property type="evidence" value="ECO:0007669"/>
    <property type="project" value="UniProtKB-KW"/>
</dbReference>
<feature type="compositionally biased region" description="Low complexity" evidence="8">
    <location>
        <begin position="342"/>
        <end position="354"/>
    </location>
</feature>
<dbReference type="PANTHER" id="PTHR32467:SF97">
    <property type="entry name" value="ETHYLENE-RESPONSIVE TRANSCRIPTION FACTOR WRI1"/>
    <property type="match status" value="1"/>
</dbReference>
<dbReference type="EMBL" id="HG739197">
    <property type="protein sequence ID" value="CDP16001.1"/>
    <property type="molecule type" value="Genomic_DNA"/>
</dbReference>
<feature type="compositionally biased region" description="Basic and acidic residues" evidence="8">
    <location>
        <begin position="176"/>
        <end position="190"/>
    </location>
</feature>
<dbReference type="PANTHER" id="PTHR32467">
    <property type="entry name" value="AP2-LIKE ETHYLENE-RESPONSIVE TRANSCRIPTION FACTOR"/>
    <property type="match status" value="1"/>
</dbReference>
<keyword evidence="5" id="KW-0804">Transcription</keyword>
<evidence type="ECO:0000256" key="4">
    <source>
        <dbReference type="ARBA" id="ARBA00023159"/>
    </source>
</evidence>
<reference evidence="11" key="1">
    <citation type="journal article" date="2014" name="Science">
        <title>The coffee genome provides insight into the convergent evolution of caffeine biosynthesis.</title>
        <authorList>
            <person name="Denoeud F."/>
            <person name="Carretero-Paulet L."/>
            <person name="Dereeper A."/>
            <person name="Droc G."/>
            <person name="Guyot R."/>
            <person name="Pietrella M."/>
            <person name="Zheng C."/>
            <person name="Alberti A."/>
            <person name="Anthony F."/>
            <person name="Aprea G."/>
            <person name="Aury J.M."/>
            <person name="Bento P."/>
            <person name="Bernard M."/>
            <person name="Bocs S."/>
            <person name="Campa C."/>
            <person name="Cenci A."/>
            <person name="Combes M.C."/>
            <person name="Crouzillat D."/>
            <person name="Da Silva C."/>
            <person name="Daddiego L."/>
            <person name="De Bellis F."/>
            <person name="Dussert S."/>
            <person name="Garsmeur O."/>
            <person name="Gayraud T."/>
            <person name="Guignon V."/>
            <person name="Jahn K."/>
            <person name="Jamilloux V."/>
            <person name="Joet T."/>
            <person name="Labadie K."/>
            <person name="Lan T."/>
            <person name="Leclercq J."/>
            <person name="Lepelley M."/>
            <person name="Leroy T."/>
            <person name="Li L.T."/>
            <person name="Librado P."/>
            <person name="Lopez L."/>
            <person name="Munoz A."/>
            <person name="Noel B."/>
            <person name="Pallavicini A."/>
            <person name="Perrotta G."/>
            <person name="Poncet V."/>
            <person name="Pot D."/>
            <person name="Priyono X."/>
            <person name="Rigoreau M."/>
            <person name="Rouard M."/>
            <person name="Rozas J."/>
            <person name="Tranchant-Dubreuil C."/>
            <person name="VanBuren R."/>
            <person name="Zhang Q."/>
            <person name="Andrade A.C."/>
            <person name="Argout X."/>
            <person name="Bertrand B."/>
            <person name="de Kochko A."/>
            <person name="Graziosi G."/>
            <person name="Henry R.J."/>
            <person name="Jayarama X."/>
            <person name="Ming R."/>
            <person name="Nagai C."/>
            <person name="Rounsley S."/>
            <person name="Sankoff D."/>
            <person name="Giuliano G."/>
            <person name="Albert V.A."/>
            <person name="Wincker P."/>
            <person name="Lashermes P."/>
        </authorList>
    </citation>
    <scope>NUCLEOTIDE SEQUENCE [LARGE SCALE GENOMIC DNA]</scope>
    <source>
        <strain evidence="11">cv. DH200-94</strain>
    </source>
</reference>
<name>A0A068V5Q4_COFCA</name>
<keyword evidence="11" id="KW-1185">Reference proteome</keyword>
<keyword evidence="6" id="KW-0539">Nucleus</keyword>
<dbReference type="PhylomeDB" id="A0A068V5Q4"/>
<dbReference type="InterPro" id="IPR001471">
    <property type="entry name" value="AP2/ERF_dom"/>
</dbReference>
<comment type="similarity">
    <text evidence="7">Belongs to the AP2/ERF transcription factor family. AP2 subfamily.</text>
</comment>
<dbReference type="CDD" id="cd00018">
    <property type="entry name" value="AP2"/>
    <property type="match status" value="2"/>
</dbReference>
<feature type="domain" description="AP2/ERF" evidence="9">
    <location>
        <begin position="104"/>
        <end position="162"/>
    </location>
</feature>
<evidence type="ECO:0000256" key="5">
    <source>
        <dbReference type="ARBA" id="ARBA00023163"/>
    </source>
</evidence>
<evidence type="ECO:0000256" key="2">
    <source>
        <dbReference type="ARBA" id="ARBA00023015"/>
    </source>
</evidence>
<dbReference type="OrthoDB" id="207175at2759"/>
<dbReference type="FunFam" id="3.30.730.10:FF:000004">
    <property type="entry name" value="AP2-like ethylene-responsive transcription factor"/>
    <property type="match status" value="1"/>
</dbReference>
<evidence type="ECO:0000256" key="7">
    <source>
        <dbReference type="ARBA" id="ARBA00037973"/>
    </source>
</evidence>
<comment type="subcellular location">
    <subcellularLocation>
        <location evidence="1">Nucleus</location>
    </subcellularLocation>
</comment>
<dbReference type="GO" id="GO:0005634">
    <property type="term" value="C:nucleus"/>
    <property type="evidence" value="ECO:0007669"/>
    <property type="project" value="UniProtKB-SubCell"/>
</dbReference>
<evidence type="ECO:0000313" key="10">
    <source>
        <dbReference type="EMBL" id="CDP16001.1"/>
    </source>
</evidence>
<dbReference type="Gene3D" id="3.30.730.10">
    <property type="entry name" value="AP2/ERF domain"/>
    <property type="match status" value="2"/>
</dbReference>
<dbReference type="SMART" id="SM00380">
    <property type="entry name" value="AP2"/>
    <property type="match status" value="2"/>
</dbReference>
<dbReference type="OMA" id="VTCCIDS"/>
<dbReference type="InterPro" id="IPR036955">
    <property type="entry name" value="AP2/ERF_dom_sf"/>
</dbReference>